<dbReference type="GO" id="GO:0015074">
    <property type="term" value="P:DNA integration"/>
    <property type="evidence" value="ECO:0007669"/>
    <property type="project" value="InterPro"/>
</dbReference>
<organism evidence="4 5">
    <name type="scientific">Chryseosolibacter histidini</name>
    <dbReference type="NCBI Taxonomy" id="2782349"/>
    <lineage>
        <taxon>Bacteria</taxon>
        <taxon>Pseudomonadati</taxon>
        <taxon>Bacteroidota</taxon>
        <taxon>Cytophagia</taxon>
        <taxon>Cytophagales</taxon>
        <taxon>Chryseotaleaceae</taxon>
        <taxon>Chryseosolibacter</taxon>
    </lineage>
</organism>
<evidence type="ECO:0000313" key="5">
    <source>
        <dbReference type="Proteomes" id="UP001319200"/>
    </source>
</evidence>
<protein>
    <submittedName>
        <fullName evidence="4">Phage integrase SAM-like domain-containing protein</fullName>
    </submittedName>
</protein>
<dbReference type="EMBL" id="JAHESF010000014">
    <property type="protein sequence ID" value="MBT1698240.1"/>
    <property type="molecule type" value="Genomic_DNA"/>
</dbReference>
<dbReference type="Proteomes" id="UP001319200">
    <property type="component" value="Unassembled WGS sequence"/>
</dbReference>
<accession>A0AAP2DKX8</accession>
<feature type="domain" description="Tyr recombinase" evidence="3">
    <location>
        <begin position="262"/>
        <end position="456"/>
    </location>
</feature>
<reference evidence="4 5" key="1">
    <citation type="submission" date="2021-05" db="EMBL/GenBank/DDBJ databases">
        <title>A Polyphasic approach of four new species of the genus Ohtaekwangia: Ohtaekwangia histidinii sp. nov., Ohtaekwangia cretensis sp. nov., Ohtaekwangia indiensis sp. nov., Ohtaekwangia reichenbachii sp. nov. from diverse environment.</title>
        <authorList>
            <person name="Octaviana S."/>
        </authorList>
    </citation>
    <scope>NUCLEOTIDE SEQUENCE [LARGE SCALE GENOMIC DNA]</scope>
    <source>
        <strain evidence="4 5">PWU4</strain>
    </source>
</reference>
<proteinExistence type="predicted"/>
<dbReference type="InterPro" id="IPR025269">
    <property type="entry name" value="SAM-like_dom"/>
</dbReference>
<evidence type="ECO:0000313" key="4">
    <source>
        <dbReference type="EMBL" id="MBT1698240.1"/>
    </source>
</evidence>
<evidence type="ECO:0000259" key="3">
    <source>
        <dbReference type="PROSITE" id="PS51898"/>
    </source>
</evidence>
<dbReference type="GO" id="GO:0006310">
    <property type="term" value="P:DNA recombination"/>
    <property type="evidence" value="ECO:0007669"/>
    <property type="project" value="UniProtKB-KW"/>
</dbReference>
<comment type="caution">
    <text evidence="4">The sequence shown here is derived from an EMBL/GenBank/DDBJ whole genome shotgun (WGS) entry which is preliminary data.</text>
</comment>
<name>A0AAP2DKX8_9BACT</name>
<keyword evidence="2" id="KW-0233">DNA recombination</keyword>
<dbReference type="PROSITE" id="PS51898">
    <property type="entry name" value="TYR_RECOMBINASE"/>
    <property type="match status" value="1"/>
</dbReference>
<sequence length="468" mass="53530">MENLEFKIQLKGGSDTALAFLVAYNKAFKNHRFISSTGIKVRAKGFDAARPGAALKRILRAGEEAHESLIKDGQPVNNDTLKKRIELIRSRIAWAGNELLTWDGSSVHHFPIPDTTNRLSLEKALRVELSKQRPDFKKIIDAHLNAGQNELFGFWQGIIDGQIKPRHGKKLRKSTITAKRQSMIVLKEFDPLASFDKMDMRFYNTFTGWMADQKNKDGSTRFDPNTVGRHIKEIKAVLRLAYANDLMTNTRFEMWPVTKEKNEVVALSKEELLGINNLTKINGKDLSNTLNDVRDIFVMACFLGPRISDFKNLRKESLFTNAGVQYFEYVQEKTGTRVKIPVHPIVQEILNKRAGEFPKMISEQNFRAHLKDICKAAELNDRVITKIRNGKPEYKLKWQAISPHSARRTFASSLFYGWFSKPMPASFCMRYTGHKSEKSFMIYIGASEKDLDAKALEYFDLTPEMKIA</sequence>
<evidence type="ECO:0000256" key="1">
    <source>
        <dbReference type="ARBA" id="ARBA00023125"/>
    </source>
</evidence>
<dbReference type="InterPro" id="IPR010998">
    <property type="entry name" value="Integrase_recombinase_N"/>
</dbReference>
<dbReference type="GO" id="GO:0003677">
    <property type="term" value="F:DNA binding"/>
    <property type="evidence" value="ECO:0007669"/>
    <property type="project" value="UniProtKB-KW"/>
</dbReference>
<dbReference type="RefSeq" id="WP_254164207.1">
    <property type="nucleotide sequence ID" value="NZ_JAHESF010000014.1"/>
</dbReference>
<dbReference type="Gene3D" id="1.10.150.130">
    <property type="match status" value="1"/>
</dbReference>
<dbReference type="Pfam" id="PF13102">
    <property type="entry name" value="Phage_int_SAM_5"/>
    <property type="match status" value="1"/>
</dbReference>
<dbReference type="SUPFAM" id="SSF56349">
    <property type="entry name" value="DNA breaking-rejoining enzymes"/>
    <property type="match status" value="1"/>
</dbReference>
<evidence type="ECO:0000256" key="2">
    <source>
        <dbReference type="ARBA" id="ARBA00023172"/>
    </source>
</evidence>
<keyword evidence="5" id="KW-1185">Reference proteome</keyword>
<dbReference type="InterPro" id="IPR002104">
    <property type="entry name" value="Integrase_catalytic"/>
</dbReference>
<dbReference type="AlphaFoldDB" id="A0AAP2DKX8"/>
<dbReference type="InterPro" id="IPR013762">
    <property type="entry name" value="Integrase-like_cat_sf"/>
</dbReference>
<dbReference type="Gene3D" id="1.10.443.10">
    <property type="entry name" value="Intergrase catalytic core"/>
    <property type="match status" value="1"/>
</dbReference>
<dbReference type="InterPro" id="IPR011010">
    <property type="entry name" value="DNA_brk_join_enz"/>
</dbReference>
<keyword evidence="1" id="KW-0238">DNA-binding</keyword>
<gene>
    <name evidence="4" type="ORF">KK083_15210</name>
</gene>